<evidence type="ECO:0000313" key="6">
    <source>
        <dbReference type="EMBL" id="PAS93036.1"/>
    </source>
</evidence>
<name>A0A272ESL7_9RHOO</name>
<protein>
    <submittedName>
        <fullName evidence="6">GntR family transcriptional regulator</fullName>
    </submittedName>
</protein>
<keyword evidence="8" id="KW-1185">Reference proteome</keyword>
<dbReference type="InterPro" id="IPR000524">
    <property type="entry name" value="Tscrpt_reg_HTH_GntR"/>
</dbReference>
<dbReference type="InterPro" id="IPR011711">
    <property type="entry name" value="GntR_C"/>
</dbReference>
<proteinExistence type="predicted"/>
<dbReference type="Pfam" id="PF00392">
    <property type="entry name" value="GntR"/>
    <property type="match status" value="1"/>
</dbReference>
<evidence type="ECO:0000256" key="1">
    <source>
        <dbReference type="ARBA" id="ARBA00023015"/>
    </source>
</evidence>
<evidence type="ECO:0000313" key="5">
    <source>
        <dbReference type="EMBL" id="KAF7599031.1"/>
    </source>
</evidence>
<reference evidence="5 8" key="1">
    <citation type="submission" date="2016-08" db="EMBL/GenBank/DDBJ databases">
        <title>Candidatus Dactylopiibacterium carminicum genome sequence.</title>
        <authorList>
            <person name="Ramirez-Puebla S.T."/>
            <person name="Ormeno-Orrillo E."/>
            <person name="Vera-Ponce De Leon A."/>
            <person name="Luis L."/>
            <person name="Sanchez-Flores A."/>
            <person name="Monica R."/>
            <person name="Martinez-Romero E."/>
        </authorList>
    </citation>
    <scope>NUCLEOTIDE SEQUENCE [LARGE SCALE GENOMIC DNA]</scope>
    <source>
        <strain evidence="5">END1</strain>
    </source>
</reference>
<dbReference type="SUPFAM" id="SSF48008">
    <property type="entry name" value="GntR ligand-binding domain-like"/>
    <property type="match status" value="1"/>
</dbReference>
<evidence type="ECO:0000313" key="8">
    <source>
        <dbReference type="Proteomes" id="UP000623509"/>
    </source>
</evidence>
<evidence type="ECO:0000256" key="2">
    <source>
        <dbReference type="ARBA" id="ARBA00023125"/>
    </source>
</evidence>
<dbReference type="GO" id="GO:0003677">
    <property type="term" value="F:DNA binding"/>
    <property type="evidence" value="ECO:0007669"/>
    <property type="project" value="UniProtKB-KW"/>
</dbReference>
<dbReference type="InterPro" id="IPR008920">
    <property type="entry name" value="TF_FadR/GntR_C"/>
</dbReference>
<dbReference type="OrthoDB" id="5343379at2"/>
<feature type="domain" description="HTH gntR-type" evidence="4">
    <location>
        <begin position="12"/>
        <end position="79"/>
    </location>
</feature>
<dbReference type="Gene3D" id="1.10.10.10">
    <property type="entry name" value="Winged helix-like DNA-binding domain superfamily/Winged helix DNA-binding domain"/>
    <property type="match status" value="1"/>
</dbReference>
<dbReference type="CDD" id="cd07377">
    <property type="entry name" value="WHTH_GntR"/>
    <property type="match status" value="1"/>
</dbReference>
<dbReference type="GO" id="GO:0003700">
    <property type="term" value="F:DNA-binding transcription factor activity"/>
    <property type="evidence" value="ECO:0007669"/>
    <property type="project" value="InterPro"/>
</dbReference>
<dbReference type="AlphaFoldDB" id="A0A272ESL7"/>
<accession>A0A272ESL7</accession>
<evidence type="ECO:0000313" key="7">
    <source>
        <dbReference type="Proteomes" id="UP000216107"/>
    </source>
</evidence>
<dbReference type="Proteomes" id="UP000623509">
    <property type="component" value="Unassembled WGS sequence"/>
</dbReference>
<evidence type="ECO:0000259" key="4">
    <source>
        <dbReference type="PROSITE" id="PS50949"/>
    </source>
</evidence>
<gene>
    <name evidence="5" type="ORF">BGI27_10170</name>
    <name evidence="6" type="ORF">CGU29_09255</name>
</gene>
<dbReference type="Proteomes" id="UP000216107">
    <property type="component" value="Unassembled WGS sequence"/>
</dbReference>
<keyword evidence="1" id="KW-0805">Transcription regulation</keyword>
<dbReference type="Gene3D" id="1.20.120.530">
    <property type="entry name" value="GntR ligand-binding domain-like"/>
    <property type="match status" value="1"/>
</dbReference>
<sequence length="231" mass="25678">MNRADSSPLGRGGLADDVCRRIADEIVLGQLTPGSRLDEISLATRFKVSRTPVREALKQLAIIRLVDTRRNRGSVVAALTVDQLNHMFEAIGELEATCARHAALRMNADDRARMLEHHAEGRAAMQAADVNRYEAANLALHSVIIQGSYNPVLIDMTTSLRDRVSSFRRTQFRNLERMGESFEEHSIIVEAILAHDVITTYREMRSHLLSARTATTRVAPAWGSPSDIPNP</sequence>
<dbReference type="RefSeq" id="WP_095524773.1">
    <property type="nucleotide sequence ID" value="NZ_MDUX01000030.1"/>
</dbReference>
<organism evidence="6 7">
    <name type="scientific">Candidatus Dactylopiibacterium carminicum</name>
    <dbReference type="NCBI Taxonomy" id="857335"/>
    <lineage>
        <taxon>Bacteria</taxon>
        <taxon>Pseudomonadati</taxon>
        <taxon>Pseudomonadota</taxon>
        <taxon>Betaproteobacteria</taxon>
        <taxon>Rhodocyclales</taxon>
        <taxon>Rhodocyclaceae</taxon>
        <taxon>Candidatus Dactylopiibacterium</taxon>
    </lineage>
</organism>
<dbReference type="SMART" id="SM00345">
    <property type="entry name" value="HTH_GNTR"/>
    <property type="match status" value="1"/>
</dbReference>
<dbReference type="PANTHER" id="PTHR43537">
    <property type="entry name" value="TRANSCRIPTIONAL REGULATOR, GNTR FAMILY"/>
    <property type="match status" value="1"/>
</dbReference>
<dbReference type="PROSITE" id="PS50949">
    <property type="entry name" value="HTH_GNTR"/>
    <property type="match status" value="1"/>
</dbReference>
<dbReference type="EMBL" id="NMRN01000024">
    <property type="protein sequence ID" value="PAS93036.1"/>
    <property type="molecule type" value="Genomic_DNA"/>
</dbReference>
<keyword evidence="2" id="KW-0238">DNA-binding</keyword>
<dbReference type="InterPro" id="IPR036390">
    <property type="entry name" value="WH_DNA-bd_sf"/>
</dbReference>
<evidence type="ECO:0000256" key="3">
    <source>
        <dbReference type="ARBA" id="ARBA00023163"/>
    </source>
</evidence>
<dbReference type="PANTHER" id="PTHR43537:SF49">
    <property type="entry name" value="TRANSCRIPTIONAL REGULATORY PROTEIN"/>
    <property type="match status" value="1"/>
</dbReference>
<dbReference type="InterPro" id="IPR036388">
    <property type="entry name" value="WH-like_DNA-bd_sf"/>
</dbReference>
<reference evidence="6 7" key="2">
    <citation type="submission" date="2017-07" db="EMBL/GenBank/DDBJ databases">
        <title>Candidatus Dactylopiibacterium carminicum, a nitrogen-fixing symbiont of the cochineal insect Dactylopius coccus and Dactylopius opuntiae (Hemiptera: Coccoidea: Dactylopiidae).</title>
        <authorList>
            <person name="Vera A."/>
        </authorList>
    </citation>
    <scope>NUCLEOTIDE SEQUENCE [LARGE SCALE GENOMIC DNA]</scope>
    <source>
        <strain evidence="6 7">NFDCM</strain>
    </source>
</reference>
<keyword evidence="3" id="KW-0804">Transcription</keyword>
<dbReference type="Pfam" id="PF07729">
    <property type="entry name" value="FCD"/>
    <property type="match status" value="1"/>
</dbReference>
<dbReference type="SUPFAM" id="SSF46785">
    <property type="entry name" value="Winged helix' DNA-binding domain"/>
    <property type="match status" value="1"/>
</dbReference>
<dbReference type="EMBL" id="MDUX01000030">
    <property type="protein sequence ID" value="KAF7599031.1"/>
    <property type="molecule type" value="Genomic_DNA"/>
</dbReference>
<dbReference type="SMART" id="SM00895">
    <property type="entry name" value="FCD"/>
    <property type="match status" value="1"/>
</dbReference>
<comment type="caution">
    <text evidence="6">The sequence shown here is derived from an EMBL/GenBank/DDBJ whole genome shotgun (WGS) entry which is preliminary data.</text>
</comment>